<evidence type="ECO:0000256" key="9">
    <source>
        <dbReference type="ARBA" id="ARBA00025706"/>
    </source>
</evidence>
<evidence type="ECO:0000256" key="11">
    <source>
        <dbReference type="SAM" id="Coils"/>
    </source>
</evidence>
<dbReference type="EC" id="2.7.7.15" evidence="10"/>
<dbReference type="PANTHER" id="PTHR10739:SF13">
    <property type="entry name" value="CHOLINE-PHOSPHATE CYTIDYLYLTRANSFERASE"/>
    <property type="match status" value="1"/>
</dbReference>
<evidence type="ECO:0000256" key="1">
    <source>
        <dbReference type="ARBA" id="ARBA00005189"/>
    </source>
</evidence>
<dbReference type="PANTHER" id="PTHR10739">
    <property type="entry name" value="CYTIDYLYLTRANSFERASE"/>
    <property type="match status" value="1"/>
</dbReference>
<comment type="similarity">
    <text evidence="2">Belongs to the cytidylyltransferase family.</text>
</comment>
<feature type="coiled-coil region" evidence="11">
    <location>
        <begin position="235"/>
        <end position="262"/>
    </location>
</feature>
<evidence type="ECO:0000256" key="4">
    <source>
        <dbReference type="ARBA" id="ARBA00022679"/>
    </source>
</evidence>
<comment type="pathway">
    <text evidence="9">Phospholipid metabolism; phosphatidylcholine biosynthesis; phosphatidylcholine from phosphocholine: step 1/2.</text>
</comment>
<dbReference type="FunFam" id="3.40.50.620:FF:000016">
    <property type="entry name" value="Putative choline-phosphate cytidylyltransferase B"/>
    <property type="match status" value="1"/>
</dbReference>
<dbReference type="OMA" id="FEDFSIC"/>
<keyword evidence="15" id="KW-1185">Reference proteome</keyword>
<reference evidence="14" key="2">
    <citation type="submission" date="2022-06" db="UniProtKB">
        <authorList>
            <consortium name="EnsemblMetazoa"/>
        </authorList>
    </citation>
    <scope>IDENTIFICATION</scope>
</reference>
<evidence type="ECO:0000256" key="2">
    <source>
        <dbReference type="ARBA" id="ARBA00010101"/>
    </source>
</evidence>
<dbReference type="Gene3D" id="3.40.50.620">
    <property type="entry name" value="HUPs"/>
    <property type="match status" value="1"/>
</dbReference>
<proteinExistence type="inferred from homology"/>
<dbReference type="GO" id="GO:0031210">
    <property type="term" value="F:phosphatidylcholine binding"/>
    <property type="evidence" value="ECO:0007669"/>
    <property type="project" value="TreeGrafter"/>
</dbReference>
<evidence type="ECO:0000256" key="10">
    <source>
        <dbReference type="ARBA" id="ARBA00026101"/>
    </source>
</evidence>
<keyword evidence="7" id="KW-0594">Phospholipid biosynthesis</keyword>
<dbReference type="InterPro" id="IPR045049">
    <property type="entry name" value="Pcy1-like"/>
</dbReference>
<keyword evidence="5" id="KW-0548">Nucleotidyltransferase</keyword>
<feature type="domain" description="Cytidyltransferase-like" evidence="13">
    <location>
        <begin position="83"/>
        <end position="210"/>
    </location>
</feature>
<dbReference type="Pfam" id="PF01467">
    <property type="entry name" value="CTP_transf_like"/>
    <property type="match status" value="1"/>
</dbReference>
<dbReference type="InterPro" id="IPR014729">
    <property type="entry name" value="Rossmann-like_a/b/a_fold"/>
</dbReference>
<evidence type="ECO:0000256" key="3">
    <source>
        <dbReference type="ARBA" id="ARBA00022516"/>
    </source>
</evidence>
<reference evidence="15" key="1">
    <citation type="submission" date="2010-06" db="EMBL/GenBank/DDBJ databases">
        <authorList>
            <person name="Jiang H."/>
            <person name="Abraham K."/>
            <person name="Ali S."/>
            <person name="Alsbrooks S.L."/>
            <person name="Anim B.N."/>
            <person name="Anosike U.S."/>
            <person name="Attaway T."/>
            <person name="Bandaranaike D.P."/>
            <person name="Battles P.K."/>
            <person name="Bell S.N."/>
            <person name="Bell A.V."/>
            <person name="Beltran B."/>
            <person name="Bickham C."/>
            <person name="Bustamante Y."/>
            <person name="Caleb T."/>
            <person name="Canada A."/>
            <person name="Cardenas V."/>
            <person name="Carter K."/>
            <person name="Chacko J."/>
            <person name="Chandrabose M.N."/>
            <person name="Chavez D."/>
            <person name="Chavez A."/>
            <person name="Chen L."/>
            <person name="Chu H.-S."/>
            <person name="Claassen K.J."/>
            <person name="Cockrell R."/>
            <person name="Collins M."/>
            <person name="Cooper J.A."/>
            <person name="Cree A."/>
            <person name="Curry S.M."/>
            <person name="Da Y."/>
            <person name="Dao M.D."/>
            <person name="Das B."/>
            <person name="Davila M.-L."/>
            <person name="Davy-Carroll L."/>
            <person name="Denson S."/>
            <person name="Dinh H."/>
            <person name="Ebong V.E."/>
            <person name="Edwards J.R."/>
            <person name="Egan A."/>
            <person name="El-Daye J."/>
            <person name="Escobedo L."/>
            <person name="Fernandez S."/>
            <person name="Fernando P.R."/>
            <person name="Flagg N."/>
            <person name="Forbes L.D."/>
            <person name="Fowler R.G."/>
            <person name="Fu Q."/>
            <person name="Gabisi R.A."/>
            <person name="Ganer J."/>
            <person name="Garbino Pronczuk A."/>
            <person name="Garcia R.M."/>
            <person name="Garner T."/>
            <person name="Garrett T.E."/>
            <person name="Gonzalez D.A."/>
            <person name="Hamid H."/>
            <person name="Hawkins E.S."/>
            <person name="Hirani K."/>
            <person name="Hogues M.E."/>
            <person name="Hollins B."/>
            <person name="Hsiao C.-H."/>
            <person name="Jabil R."/>
            <person name="James M.L."/>
            <person name="Jhangiani S.N."/>
            <person name="Johnson B."/>
            <person name="Johnson Q."/>
            <person name="Joshi V."/>
            <person name="Kalu J.B."/>
            <person name="Kam C."/>
            <person name="Kashfia A."/>
            <person name="Keebler J."/>
            <person name="Kisamo H."/>
            <person name="Kovar C.L."/>
            <person name="Lago L.A."/>
            <person name="Lai C.-Y."/>
            <person name="Laidlaw J."/>
            <person name="Lara F."/>
            <person name="Le T.-K."/>
            <person name="Lee S.L."/>
            <person name="Legall F.H."/>
            <person name="Lemon S.J."/>
            <person name="Lewis L.R."/>
            <person name="Li B."/>
            <person name="Liu Y."/>
            <person name="Liu Y.-S."/>
            <person name="Lopez J."/>
            <person name="Lozado R.J."/>
            <person name="Lu J."/>
            <person name="Madu R.C."/>
            <person name="Maheshwari M."/>
            <person name="Maheshwari R."/>
            <person name="Malloy K."/>
            <person name="Martinez E."/>
            <person name="Mathew T."/>
            <person name="Mercado I.C."/>
            <person name="Mercado C."/>
            <person name="Meyer B."/>
            <person name="Montgomery K."/>
            <person name="Morgan M.B."/>
            <person name="Munidasa M."/>
            <person name="Nazareth L.V."/>
            <person name="Nelson J."/>
            <person name="Ng B.M."/>
            <person name="Nguyen N.B."/>
            <person name="Nguyen P.Q."/>
            <person name="Nguyen T."/>
            <person name="Obregon M."/>
            <person name="Okwuonu G.O."/>
            <person name="Onwere C.G."/>
            <person name="Orozco G."/>
            <person name="Parra A."/>
            <person name="Patel S."/>
            <person name="Patil S."/>
            <person name="Perez A."/>
            <person name="Perez Y."/>
            <person name="Pham C."/>
            <person name="Primus E.L."/>
            <person name="Pu L.-L."/>
            <person name="Puazo M."/>
            <person name="Qin X."/>
            <person name="Quiroz J.B."/>
            <person name="Reese J."/>
            <person name="Richards S."/>
            <person name="Rives C.M."/>
            <person name="Robberts R."/>
            <person name="Ruiz S.J."/>
            <person name="Ruiz M.J."/>
            <person name="Santibanez J."/>
            <person name="Schneider B.W."/>
            <person name="Sisson I."/>
            <person name="Smith M."/>
            <person name="Sodergren E."/>
            <person name="Song X.-Z."/>
            <person name="Song B.B."/>
            <person name="Summersgill H."/>
            <person name="Thelus R."/>
            <person name="Thornton R.D."/>
            <person name="Trejos Z.Y."/>
            <person name="Usmani K."/>
            <person name="Vattathil S."/>
            <person name="Villasana D."/>
            <person name="Walker D.L."/>
            <person name="Wang S."/>
            <person name="Wang K."/>
            <person name="White C.S."/>
            <person name="Williams A.C."/>
            <person name="Williamson J."/>
            <person name="Wilson K."/>
            <person name="Woghiren I.O."/>
            <person name="Woodworth J.R."/>
            <person name="Worley K.C."/>
            <person name="Wright R.A."/>
            <person name="Wu W."/>
            <person name="Young L."/>
            <person name="Zhang L."/>
            <person name="Zhang J."/>
            <person name="Zhu Y."/>
            <person name="Muzny D.M."/>
            <person name="Weinstock G."/>
            <person name="Gibbs R.A."/>
        </authorList>
    </citation>
    <scope>NUCLEOTIDE SEQUENCE [LARGE SCALE GENOMIC DNA]</scope>
    <source>
        <strain evidence="15">LSR1</strain>
    </source>
</reference>
<dbReference type="EnsemblMetazoa" id="XM_001942535.5">
    <property type="protein sequence ID" value="XP_001942570.1"/>
    <property type="gene ID" value="LOC100160383"/>
</dbReference>
<evidence type="ECO:0000259" key="13">
    <source>
        <dbReference type="Pfam" id="PF01467"/>
    </source>
</evidence>
<dbReference type="CDD" id="cd02174">
    <property type="entry name" value="CCT"/>
    <property type="match status" value="1"/>
</dbReference>
<keyword evidence="8" id="KW-1208">Phospholipid metabolism</keyword>
<dbReference type="OrthoDB" id="17102at2759"/>
<dbReference type="Proteomes" id="UP000007819">
    <property type="component" value="Chromosome A1"/>
</dbReference>
<dbReference type="SUPFAM" id="SSF52374">
    <property type="entry name" value="Nucleotidylyl transferase"/>
    <property type="match status" value="1"/>
</dbReference>
<comment type="pathway">
    <text evidence="1">Lipid metabolism.</text>
</comment>
<protein>
    <recommendedName>
        <fullName evidence="10">choline-phosphate cytidylyltransferase</fullName>
        <ecNumber evidence="10">2.7.7.15</ecNumber>
    </recommendedName>
</protein>
<dbReference type="RefSeq" id="XP_001942570.1">
    <property type="nucleotide sequence ID" value="XM_001942535.4"/>
</dbReference>
<dbReference type="RefSeq" id="XP_016657731.1">
    <property type="nucleotide sequence ID" value="XM_016802242.1"/>
</dbReference>
<feature type="region of interest" description="Disordered" evidence="12">
    <location>
        <begin position="309"/>
        <end position="382"/>
    </location>
</feature>
<organism evidence="14 15">
    <name type="scientific">Acyrthosiphon pisum</name>
    <name type="common">Pea aphid</name>
    <dbReference type="NCBI Taxonomy" id="7029"/>
    <lineage>
        <taxon>Eukaryota</taxon>
        <taxon>Metazoa</taxon>
        <taxon>Ecdysozoa</taxon>
        <taxon>Arthropoda</taxon>
        <taxon>Hexapoda</taxon>
        <taxon>Insecta</taxon>
        <taxon>Pterygota</taxon>
        <taxon>Neoptera</taxon>
        <taxon>Paraneoptera</taxon>
        <taxon>Hemiptera</taxon>
        <taxon>Sternorrhyncha</taxon>
        <taxon>Aphidomorpha</taxon>
        <taxon>Aphidoidea</taxon>
        <taxon>Aphididae</taxon>
        <taxon>Macrosiphini</taxon>
        <taxon>Acyrthosiphon</taxon>
    </lineage>
</organism>
<dbReference type="NCBIfam" id="TIGR00125">
    <property type="entry name" value="cyt_tran_rel"/>
    <property type="match status" value="1"/>
</dbReference>
<evidence type="ECO:0000256" key="12">
    <source>
        <dbReference type="SAM" id="MobiDB-lite"/>
    </source>
</evidence>
<keyword evidence="6" id="KW-0443">Lipid metabolism</keyword>
<dbReference type="InterPro" id="IPR041723">
    <property type="entry name" value="CCT"/>
</dbReference>
<dbReference type="GeneID" id="100160383"/>
<name>A0A8R2H3K3_ACYPI</name>
<evidence type="ECO:0000256" key="6">
    <source>
        <dbReference type="ARBA" id="ARBA00023098"/>
    </source>
</evidence>
<keyword evidence="11" id="KW-0175">Coiled coil</keyword>
<accession>A0A8R2H3K3</accession>
<evidence type="ECO:0000313" key="14">
    <source>
        <dbReference type="EnsemblMetazoa" id="XP_016657731.1"/>
    </source>
</evidence>
<dbReference type="InterPro" id="IPR004821">
    <property type="entry name" value="Cyt_trans-like"/>
</dbReference>
<sequence length="382" mass="44027">MSKKRTRDVTNNTTEVEMHVSNKNVLQKCEQPKLHNVAPSIFKPAPFSTDKDAVEERNACDYSTKITMDMANSGLAPRRIRVYADGVYDMFHQGHARQLMQAKTVFQNVYLIVGVCSDSVTHTFKGKTVMTDEERYEAVRHCRYIDEVLKDAPWETDDQFLIDNKIDFVAHDDIPYINEDGQDIYGGLKEKGMFVGTQRTEGVSTSDVISRIVRDYDMYVRRNLQRGYSAKDLNVSYLKEKKLKLQNKMEELKDRSKRVMGTIGEKKVDMLQRWEERSRDFIVSFLLLFGRDGPISHFWKDSKGKLLQAFSPPGSPTPSGRNTPDSSSSSEENLRSPPRKSSRTKRYLEDDDDDDDDDDEDEEEDDLLNRYNYINGEKSSNS</sequence>
<keyword evidence="3" id="KW-0444">Lipid biosynthesis</keyword>
<evidence type="ECO:0000256" key="5">
    <source>
        <dbReference type="ARBA" id="ARBA00022695"/>
    </source>
</evidence>
<dbReference type="EnsemblMetazoa" id="XM_016802242.2">
    <property type="protein sequence ID" value="XP_016657731.1"/>
    <property type="gene ID" value="LOC100160383"/>
</dbReference>
<feature type="compositionally biased region" description="Acidic residues" evidence="12">
    <location>
        <begin position="349"/>
        <end position="366"/>
    </location>
</feature>
<dbReference type="KEGG" id="api:100160383"/>
<evidence type="ECO:0000313" key="15">
    <source>
        <dbReference type="Proteomes" id="UP000007819"/>
    </source>
</evidence>
<dbReference type="AlphaFoldDB" id="A0A8R2H3K3"/>
<evidence type="ECO:0000256" key="8">
    <source>
        <dbReference type="ARBA" id="ARBA00023264"/>
    </source>
</evidence>
<dbReference type="GO" id="GO:0004105">
    <property type="term" value="F:choline-phosphate cytidylyltransferase activity"/>
    <property type="evidence" value="ECO:0007669"/>
    <property type="project" value="UniProtKB-EC"/>
</dbReference>
<keyword evidence="4" id="KW-0808">Transferase</keyword>
<evidence type="ECO:0000256" key="7">
    <source>
        <dbReference type="ARBA" id="ARBA00023209"/>
    </source>
</evidence>